<evidence type="ECO:0000256" key="6">
    <source>
        <dbReference type="ARBA" id="ARBA00023284"/>
    </source>
</evidence>
<accession>A0A4R3HVE7</accession>
<keyword evidence="11" id="KW-1185">Reference proteome</keyword>
<reference evidence="10 11" key="1">
    <citation type="submission" date="2019-03" db="EMBL/GenBank/DDBJ databases">
        <title>Genomic Encyclopedia of Type Strains, Phase IV (KMG-IV): sequencing the most valuable type-strain genomes for metagenomic binning, comparative biology and taxonomic classification.</title>
        <authorList>
            <person name="Goeker M."/>
        </authorList>
    </citation>
    <scope>NUCLEOTIDE SEQUENCE [LARGE SCALE GENOMIC DNA]</scope>
    <source>
        <strain evidence="10 11">DSM 7445</strain>
    </source>
</reference>
<evidence type="ECO:0000313" key="11">
    <source>
        <dbReference type="Proteomes" id="UP000295382"/>
    </source>
</evidence>
<evidence type="ECO:0000256" key="3">
    <source>
        <dbReference type="ARBA" id="ARBA00022729"/>
    </source>
</evidence>
<dbReference type="InterPro" id="IPR033954">
    <property type="entry name" value="DiS-bond_Isoase_DsbC/G"/>
</dbReference>
<keyword evidence="5" id="KW-1015">Disulfide bond</keyword>
<dbReference type="InterPro" id="IPR051470">
    <property type="entry name" value="Thiol:disulfide_interchange"/>
</dbReference>
<evidence type="ECO:0000259" key="9">
    <source>
        <dbReference type="Pfam" id="PF13098"/>
    </source>
</evidence>
<evidence type="ECO:0000256" key="1">
    <source>
        <dbReference type="ARBA" id="ARBA00004418"/>
    </source>
</evidence>
<comment type="similarity">
    <text evidence="2 7">Belongs to the thioredoxin family. DsbC subfamily.</text>
</comment>
<keyword evidence="4 7" id="KW-0574">Periplasm</keyword>
<dbReference type="AlphaFoldDB" id="A0A4R3HVE7"/>
<dbReference type="PROSITE" id="PS00194">
    <property type="entry name" value="THIOREDOXIN_1"/>
    <property type="match status" value="1"/>
</dbReference>
<evidence type="ECO:0000256" key="4">
    <source>
        <dbReference type="ARBA" id="ARBA00022764"/>
    </source>
</evidence>
<dbReference type="EMBL" id="SLZQ01000004">
    <property type="protein sequence ID" value="TCS37217.1"/>
    <property type="molecule type" value="Genomic_DNA"/>
</dbReference>
<dbReference type="CDD" id="cd03020">
    <property type="entry name" value="DsbA_DsbC_DsbG"/>
    <property type="match status" value="1"/>
</dbReference>
<dbReference type="Pfam" id="PF13098">
    <property type="entry name" value="Thioredoxin_2"/>
    <property type="match status" value="1"/>
</dbReference>
<feature type="signal peptide" evidence="7">
    <location>
        <begin position="1"/>
        <end position="21"/>
    </location>
</feature>
<comment type="subcellular location">
    <subcellularLocation>
        <location evidence="1 7">Periplasm</location>
    </subcellularLocation>
</comment>
<evidence type="ECO:0000259" key="8">
    <source>
        <dbReference type="Pfam" id="PF10411"/>
    </source>
</evidence>
<feature type="domain" description="Disulphide bond isomerase DsbC/G N-terminal" evidence="8">
    <location>
        <begin position="23"/>
        <end position="89"/>
    </location>
</feature>
<feature type="chain" id="PRO_5021039064" description="Thiol:disulfide interchange protein" evidence="7">
    <location>
        <begin position="22"/>
        <end position="241"/>
    </location>
</feature>
<keyword evidence="6 7" id="KW-0676">Redox-active center</keyword>
<comment type="caution">
    <text evidence="10">The sequence shown here is derived from an EMBL/GenBank/DDBJ whole genome shotgun (WGS) entry which is preliminary data.</text>
</comment>
<organism evidence="10 11">
    <name type="scientific">Paucimonas lemoignei</name>
    <name type="common">Pseudomonas lemoignei</name>
    <dbReference type="NCBI Taxonomy" id="29443"/>
    <lineage>
        <taxon>Bacteria</taxon>
        <taxon>Pseudomonadati</taxon>
        <taxon>Pseudomonadota</taxon>
        <taxon>Betaproteobacteria</taxon>
        <taxon>Burkholderiales</taxon>
        <taxon>Burkholderiaceae</taxon>
        <taxon>Paucimonas</taxon>
    </lineage>
</organism>
<evidence type="ECO:0000313" key="10">
    <source>
        <dbReference type="EMBL" id="TCS37217.1"/>
    </source>
</evidence>
<dbReference type="SUPFAM" id="SSF52833">
    <property type="entry name" value="Thioredoxin-like"/>
    <property type="match status" value="1"/>
</dbReference>
<comment type="function">
    <text evidence="7">Required for disulfide bond formation in some periplasmic proteins. Acts by transferring its disulfide bond to other proteins and is reduced in the process.</text>
</comment>
<protein>
    <recommendedName>
        <fullName evidence="7">Thiol:disulfide interchange protein</fullName>
    </recommendedName>
</protein>
<dbReference type="InterPro" id="IPR036249">
    <property type="entry name" value="Thioredoxin-like_sf"/>
</dbReference>
<dbReference type="InterPro" id="IPR012336">
    <property type="entry name" value="Thioredoxin-like_fold"/>
</dbReference>
<evidence type="ECO:0000256" key="2">
    <source>
        <dbReference type="ARBA" id="ARBA00009813"/>
    </source>
</evidence>
<dbReference type="PANTHER" id="PTHR35272:SF3">
    <property type="entry name" value="THIOL:DISULFIDE INTERCHANGE PROTEIN DSBC"/>
    <property type="match status" value="1"/>
</dbReference>
<dbReference type="Gene3D" id="3.40.30.10">
    <property type="entry name" value="Glutaredoxin"/>
    <property type="match status" value="1"/>
</dbReference>
<proteinExistence type="inferred from homology"/>
<sequence>MKSIKLAAVALFSIACTSAVGQSAEEAAVKKLIEPRLGERAKVVSVTRTPYSGLFEVRTNNNDILYTDKKAQYLFVGNIIDTTTYQNYTKARTDEISKIKFSDLPFDSALKMVKGNGKRVMAIFEDPNCGYCKRFRHTLQEMDNVTVYTFMYNILSEDSGVKSKNIWCSPDRAKAWDEWMLNGKAQAPAPESCLTNPNEKIFELGQKLKITGTPTIFFADGSRIPGAVDLKTVEAKLATIK</sequence>
<feature type="domain" description="Thioredoxin-like fold" evidence="9">
    <location>
        <begin position="113"/>
        <end position="236"/>
    </location>
</feature>
<name>A0A4R3HVE7_PAULE</name>
<dbReference type="SUPFAM" id="SSF54423">
    <property type="entry name" value="DsbC/DsbG N-terminal domain-like"/>
    <property type="match status" value="1"/>
</dbReference>
<keyword evidence="3 7" id="KW-0732">Signal</keyword>
<dbReference type="OrthoDB" id="12976at2"/>
<evidence type="ECO:0000256" key="5">
    <source>
        <dbReference type="ARBA" id="ARBA00023157"/>
    </source>
</evidence>
<dbReference type="Gene3D" id="3.10.450.70">
    <property type="entry name" value="Disulphide bond isomerase, DsbC/G, N-terminal"/>
    <property type="match status" value="1"/>
</dbReference>
<dbReference type="InterPro" id="IPR009094">
    <property type="entry name" value="DiS-bond_isomerase_DsbC/G_N_sf"/>
</dbReference>
<dbReference type="PROSITE" id="PS51257">
    <property type="entry name" value="PROKAR_LIPOPROTEIN"/>
    <property type="match status" value="1"/>
</dbReference>
<dbReference type="Pfam" id="PF10411">
    <property type="entry name" value="DsbC_N"/>
    <property type="match status" value="1"/>
</dbReference>
<dbReference type="PANTHER" id="PTHR35272">
    <property type="entry name" value="THIOL:DISULFIDE INTERCHANGE PROTEIN DSBC-RELATED"/>
    <property type="match status" value="1"/>
</dbReference>
<dbReference type="GO" id="GO:0042597">
    <property type="term" value="C:periplasmic space"/>
    <property type="evidence" value="ECO:0007669"/>
    <property type="project" value="UniProtKB-SubCell"/>
</dbReference>
<dbReference type="InterPro" id="IPR017937">
    <property type="entry name" value="Thioredoxin_CS"/>
</dbReference>
<dbReference type="RefSeq" id="WP_132258176.1">
    <property type="nucleotide sequence ID" value="NZ_SLZQ01000004.1"/>
</dbReference>
<gene>
    <name evidence="10" type="ORF">EDC30_10414</name>
</gene>
<evidence type="ECO:0000256" key="7">
    <source>
        <dbReference type="RuleBase" id="RU364038"/>
    </source>
</evidence>
<dbReference type="InterPro" id="IPR018950">
    <property type="entry name" value="DiS-bond_isomerase_DsbC/G_N"/>
</dbReference>
<dbReference type="Proteomes" id="UP000295382">
    <property type="component" value="Unassembled WGS sequence"/>
</dbReference>